<gene>
    <name evidence="3" type="ORF">NQ315_007802</name>
</gene>
<proteinExistence type="predicted"/>
<dbReference type="InterPro" id="IPR013087">
    <property type="entry name" value="Znf_C2H2_type"/>
</dbReference>
<dbReference type="EMBL" id="JANEYG010000006">
    <property type="protein sequence ID" value="KAJ8922767.1"/>
    <property type="molecule type" value="Genomic_DNA"/>
</dbReference>
<evidence type="ECO:0000313" key="3">
    <source>
        <dbReference type="EMBL" id="KAJ8922767.1"/>
    </source>
</evidence>
<keyword evidence="1" id="KW-0862">Zinc</keyword>
<organism evidence="3 4">
    <name type="scientific">Exocentrus adspersus</name>
    <dbReference type="NCBI Taxonomy" id="1586481"/>
    <lineage>
        <taxon>Eukaryota</taxon>
        <taxon>Metazoa</taxon>
        <taxon>Ecdysozoa</taxon>
        <taxon>Arthropoda</taxon>
        <taxon>Hexapoda</taxon>
        <taxon>Insecta</taxon>
        <taxon>Pterygota</taxon>
        <taxon>Neoptera</taxon>
        <taxon>Endopterygota</taxon>
        <taxon>Coleoptera</taxon>
        <taxon>Polyphaga</taxon>
        <taxon>Cucujiformia</taxon>
        <taxon>Chrysomeloidea</taxon>
        <taxon>Cerambycidae</taxon>
        <taxon>Lamiinae</taxon>
        <taxon>Acanthocinini</taxon>
        <taxon>Exocentrus</taxon>
    </lineage>
</organism>
<comment type="caution">
    <text evidence="3">The sequence shown here is derived from an EMBL/GenBank/DDBJ whole genome shotgun (WGS) entry which is preliminary data.</text>
</comment>
<reference evidence="3 4" key="1">
    <citation type="journal article" date="2023" name="Insect Mol. Biol.">
        <title>Genome sequencing provides insights into the evolution of gene families encoding plant cell wall-degrading enzymes in longhorned beetles.</title>
        <authorList>
            <person name="Shin N.R."/>
            <person name="Okamura Y."/>
            <person name="Kirsch R."/>
            <person name="Pauchet Y."/>
        </authorList>
    </citation>
    <scope>NUCLEOTIDE SEQUENCE [LARGE SCALE GENOMIC DNA]</scope>
    <source>
        <strain evidence="3">EAD_L_NR</strain>
    </source>
</reference>
<dbReference type="GO" id="GO:0008270">
    <property type="term" value="F:zinc ion binding"/>
    <property type="evidence" value="ECO:0007669"/>
    <property type="project" value="UniProtKB-KW"/>
</dbReference>
<dbReference type="PROSITE" id="PS00028">
    <property type="entry name" value="ZINC_FINGER_C2H2_1"/>
    <property type="match status" value="1"/>
</dbReference>
<evidence type="ECO:0000256" key="1">
    <source>
        <dbReference type="PROSITE-ProRule" id="PRU00042"/>
    </source>
</evidence>
<keyword evidence="4" id="KW-1185">Reference proteome</keyword>
<keyword evidence="1" id="KW-0863">Zinc-finger</keyword>
<dbReference type="AlphaFoldDB" id="A0AAV8W8X1"/>
<evidence type="ECO:0000313" key="4">
    <source>
        <dbReference type="Proteomes" id="UP001159042"/>
    </source>
</evidence>
<keyword evidence="1" id="KW-0479">Metal-binding</keyword>
<sequence>MQTPLDLICTECSNTFDSASLLLQHFASHAVKNLENEITSPRDKKKERYTEFIPNKYAIRCHAE</sequence>
<accession>A0AAV8W8X1</accession>
<protein>
    <recommendedName>
        <fullName evidence="2">C2H2-type domain-containing protein</fullName>
    </recommendedName>
</protein>
<dbReference type="Proteomes" id="UP001159042">
    <property type="component" value="Unassembled WGS sequence"/>
</dbReference>
<name>A0AAV8W8X1_9CUCU</name>
<dbReference type="PROSITE" id="PS50157">
    <property type="entry name" value="ZINC_FINGER_C2H2_2"/>
    <property type="match status" value="1"/>
</dbReference>
<evidence type="ECO:0000259" key="2">
    <source>
        <dbReference type="PROSITE" id="PS50157"/>
    </source>
</evidence>
<feature type="domain" description="C2H2-type" evidence="2">
    <location>
        <begin position="7"/>
        <end position="34"/>
    </location>
</feature>